<keyword evidence="3" id="KW-0539">Nucleus</keyword>
<dbReference type="InParanoid" id="B8CBT6"/>
<accession>B8CBT6</accession>
<dbReference type="GO" id="GO:0005634">
    <property type="term" value="C:nucleus"/>
    <property type="evidence" value="ECO:0007669"/>
    <property type="project" value="UniProtKB-SubCell"/>
</dbReference>
<evidence type="ECO:0000313" key="7">
    <source>
        <dbReference type="EMBL" id="EED89185.1"/>
    </source>
</evidence>
<dbReference type="InterPro" id="IPR036388">
    <property type="entry name" value="WH-like_DNA-bd_sf"/>
</dbReference>
<dbReference type="PaxDb" id="35128-Thaps9607"/>
<dbReference type="Pfam" id="PF00447">
    <property type="entry name" value="HSF_DNA-bind"/>
    <property type="match status" value="1"/>
</dbReference>
<evidence type="ECO:0000256" key="2">
    <source>
        <dbReference type="ARBA" id="ARBA00023125"/>
    </source>
</evidence>
<dbReference type="RefSeq" id="XP_002293449.1">
    <property type="nucleotide sequence ID" value="XM_002293413.1"/>
</dbReference>
<reference evidence="7 8" key="2">
    <citation type="journal article" date="2008" name="Nature">
        <title>The Phaeodactylum genome reveals the evolutionary history of diatom genomes.</title>
        <authorList>
            <person name="Bowler C."/>
            <person name="Allen A.E."/>
            <person name="Badger J.H."/>
            <person name="Grimwood J."/>
            <person name="Jabbari K."/>
            <person name="Kuo A."/>
            <person name="Maheswari U."/>
            <person name="Martens C."/>
            <person name="Maumus F."/>
            <person name="Otillar R.P."/>
            <person name="Rayko E."/>
            <person name="Salamov A."/>
            <person name="Vandepoele K."/>
            <person name="Beszteri B."/>
            <person name="Gruber A."/>
            <person name="Heijde M."/>
            <person name="Katinka M."/>
            <person name="Mock T."/>
            <person name="Valentin K."/>
            <person name="Verret F."/>
            <person name="Berges J.A."/>
            <person name="Brownlee C."/>
            <person name="Cadoret J.P."/>
            <person name="Chiovitti A."/>
            <person name="Choi C.J."/>
            <person name="Coesel S."/>
            <person name="De Martino A."/>
            <person name="Detter J.C."/>
            <person name="Durkin C."/>
            <person name="Falciatore A."/>
            <person name="Fournet J."/>
            <person name="Haruta M."/>
            <person name="Huysman M.J."/>
            <person name="Jenkins B.D."/>
            <person name="Jiroutova K."/>
            <person name="Jorgensen R.E."/>
            <person name="Joubert Y."/>
            <person name="Kaplan A."/>
            <person name="Kroger N."/>
            <person name="Kroth P.G."/>
            <person name="La Roche J."/>
            <person name="Lindquist E."/>
            <person name="Lommer M."/>
            <person name="Martin-Jezequel V."/>
            <person name="Lopez P.J."/>
            <person name="Lucas S."/>
            <person name="Mangogna M."/>
            <person name="McGinnis K."/>
            <person name="Medlin L.K."/>
            <person name="Montsant A."/>
            <person name="Oudot-Le Secq M.P."/>
            <person name="Napoli C."/>
            <person name="Obornik M."/>
            <person name="Parker M.S."/>
            <person name="Petit J.L."/>
            <person name="Porcel B.M."/>
            <person name="Poulsen N."/>
            <person name="Robison M."/>
            <person name="Rychlewski L."/>
            <person name="Rynearson T.A."/>
            <person name="Schmutz J."/>
            <person name="Shapiro H."/>
            <person name="Siaut M."/>
            <person name="Stanley M."/>
            <person name="Sussman M.R."/>
            <person name="Taylor A.R."/>
            <person name="Vardi A."/>
            <person name="von Dassow P."/>
            <person name="Vyverman W."/>
            <person name="Willis A."/>
            <person name="Wyrwicz L.S."/>
            <person name="Rokhsar D.S."/>
            <person name="Weissenbach J."/>
            <person name="Armbrust E.V."/>
            <person name="Green B.R."/>
            <person name="Van de Peer Y."/>
            <person name="Grigoriev I.V."/>
        </authorList>
    </citation>
    <scope>NUCLEOTIDE SEQUENCE [LARGE SCALE GENOMIC DNA]</scope>
    <source>
        <strain evidence="7 8">CCMP1335</strain>
    </source>
</reference>
<organism evidence="7 8">
    <name type="scientific">Thalassiosira pseudonana</name>
    <name type="common">Marine diatom</name>
    <name type="synonym">Cyclotella nana</name>
    <dbReference type="NCBI Taxonomy" id="35128"/>
    <lineage>
        <taxon>Eukaryota</taxon>
        <taxon>Sar</taxon>
        <taxon>Stramenopiles</taxon>
        <taxon>Ochrophyta</taxon>
        <taxon>Bacillariophyta</taxon>
        <taxon>Coscinodiscophyceae</taxon>
        <taxon>Thalassiosirophycidae</taxon>
        <taxon>Thalassiosirales</taxon>
        <taxon>Thalassiosiraceae</taxon>
        <taxon>Thalassiosira</taxon>
    </lineage>
</organism>
<dbReference type="PRINTS" id="PR00056">
    <property type="entry name" value="HSFDOMAIN"/>
</dbReference>
<dbReference type="HOGENOM" id="CLU_716673_0_0_1"/>
<comment type="similarity">
    <text evidence="4">Belongs to the HSF family.</text>
</comment>
<comment type="subcellular location">
    <subcellularLocation>
        <location evidence="1">Nucleus</location>
    </subcellularLocation>
</comment>
<dbReference type="SMART" id="SM00415">
    <property type="entry name" value="HSF"/>
    <property type="match status" value="1"/>
</dbReference>
<dbReference type="GO" id="GO:0043565">
    <property type="term" value="F:sequence-specific DNA binding"/>
    <property type="evidence" value="ECO:0007669"/>
    <property type="project" value="InterPro"/>
</dbReference>
<dbReference type="InterPro" id="IPR036390">
    <property type="entry name" value="WH_DNA-bd_sf"/>
</dbReference>
<dbReference type="KEGG" id="tps:THAPSDRAFT_9607"/>
<dbReference type="Proteomes" id="UP000001449">
    <property type="component" value="Chromosome 13"/>
</dbReference>
<dbReference type="Gene3D" id="1.10.10.10">
    <property type="entry name" value="Winged helix-like DNA-binding domain superfamily/Winged helix DNA-binding domain"/>
    <property type="match status" value="1"/>
</dbReference>
<dbReference type="SUPFAM" id="SSF46785">
    <property type="entry name" value="Winged helix' DNA-binding domain"/>
    <property type="match status" value="1"/>
</dbReference>
<keyword evidence="8" id="KW-1185">Reference proteome</keyword>
<sequence>MDEAFTAANAEASYNVGNGIPKPISKVPNSQPKEKEAAAAVSSVPNSQSKPKPAEIIVNGGTCSQYRDFANALPMDMADVGGLNLQQQKLPAKLAAILSDPELAGIITWMPHGRSFQVLDRDAFTNRALPRYFGHNNFCSFVRIVNAWGFCRITTGLDIDSYYHELFLRGKPNLHMHMKRVSARDKNKKCYNVPNFYELAKVSPLPEVTFNFNCSVAVGGTMDGSGCTMGMGNNMMLQCGGGGLGGMGSMSMYNNGNIGGNNNITPFLNNYSNATSVSNDNNNDMNVSALNANSIASLVQSLKRDNQNVMQQILDFQNQSQSGPLSIGSFSNSDNSSSMSNNVNRTSNMMQLQGDGGRYASYPLCNGSNPLTLDQIAIMLSASYQN</sequence>
<reference evidence="7 8" key="1">
    <citation type="journal article" date="2004" name="Science">
        <title>The genome of the diatom Thalassiosira pseudonana: ecology, evolution, and metabolism.</title>
        <authorList>
            <person name="Armbrust E.V."/>
            <person name="Berges J.A."/>
            <person name="Bowler C."/>
            <person name="Green B.R."/>
            <person name="Martinez D."/>
            <person name="Putnam N.H."/>
            <person name="Zhou S."/>
            <person name="Allen A.E."/>
            <person name="Apt K.E."/>
            <person name="Bechner M."/>
            <person name="Brzezinski M.A."/>
            <person name="Chaal B.K."/>
            <person name="Chiovitti A."/>
            <person name="Davis A.K."/>
            <person name="Demarest M.S."/>
            <person name="Detter J.C."/>
            <person name="Glavina T."/>
            <person name="Goodstein D."/>
            <person name="Hadi M.Z."/>
            <person name="Hellsten U."/>
            <person name="Hildebrand M."/>
            <person name="Jenkins B.D."/>
            <person name="Jurka J."/>
            <person name="Kapitonov V.V."/>
            <person name="Kroger N."/>
            <person name="Lau W.W."/>
            <person name="Lane T.W."/>
            <person name="Larimer F.W."/>
            <person name="Lippmeier J.C."/>
            <person name="Lucas S."/>
            <person name="Medina M."/>
            <person name="Montsant A."/>
            <person name="Obornik M."/>
            <person name="Parker M.S."/>
            <person name="Palenik B."/>
            <person name="Pazour G.J."/>
            <person name="Richardson P.M."/>
            <person name="Rynearson T.A."/>
            <person name="Saito M.A."/>
            <person name="Schwartz D.C."/>
            <person name="Thamatrakoln K."/>
            <person name="Valentin K."/>
            <person name="Vardi A."/>
            <person name="Wilkerson F.P."/>
            <person name="Rokhsar D.S."/>
        </authorList>
    </citation>
    <scope>NUCLEOTIDE SEQUENCE [LARGE SCALE GENOMIC DNA]</scope>
    <source>
        <strain evidence="7 8">CCMP1335</strain>
    </source>
</reference>
<evidence type="ECO:0000313" key="8">
    <source>
        <dbReference type="Proteomes" id="UP000001449"/>
    </source>
</evidence>
<evidence type="ECO:0000256" key="5">
    <source>
        <dbReference type="SAM" id="MobiDB-lite"/>
    </source>
</evidence>
<evidence type="ECO:0000256" key="1">
    <source>
        <dbReference type="ARBA" id="ARBA00004123"/>
    </source>
</evidence>
<evidence type="ECO:0000256" key="3">
    <source>
        <dbReference type="ARBA" id="ARBA00023242"/>
    </source>
</evidence>
<dbReference type="PANTHER" id="PTHR10015:SF206">
    <property type="entry name" value="HSF-TYPE DNA-BINDING DOMAIN-CONTAINING PROTEIN"/>
    <property type="match status" value="1"/>
</dbReference>
<feature type="region of interest" description="Disordered" evidence="5">
    <location>
        <begin position="323"/>
        <end position="344"/>
    </location>
</feature>
<feature type="region of interest" description="Disordered" evidence="5">
    <location>
        <begin position="1"/>
        <end position="53"/>
    </location>
</feature>
<keyword evidence="2" id="KW-0238">DNA-binding</keyword>
<dbReference type="AlphaFoldDB" id="B8CBT6"/>
<gene>
    <name evidence="7" type="ORF">THAPSDRAFT_9607</name>
</gene>
<dbReference type="GO" id="GO:0003700">
    <property type="term" value="F:DNA-binding transcription factor activity"/>
    <property type="evidence" value="ECO:0007669"/>
    <property type="project" value="InterPro"/>
</dbReference>
<evidence type="ECO:0000256" key="4">
    <source>
        <dbReference type="RuleBase" id="RU004020"/>
    </source>
</evidence>
<feature type="compositionally biased region" description="Low complexity" evidence="5">
    <location>
        <begin position="326"/>
        <end position="344"/>
    </location>
</feature>
<dbReference type="FunFam" id="1.10.10.10:FF:000479">
    <property type="entry name" value="Predicted protein"/>
    <property type="match status" value="1"/>
</dbReference>
<dbReference type="GeneID" id="7447884"/>
<dbReference type="InterPro" id="IPR000232">
    <property type="entry name" value="HSF_DNA-bd"/>
</dbReference>
<dbReference type="eggNOG" id="KOG0627">
    <property type="taxonomic scope" value="Eukaryota"/>
</dbReference>
<proteinExistence type="inferred from homology"/>
<feature type="domain" description="HSF-type DNA-binding" evidence="6">
    <location>
        <begin position="89"/>
        <end position="181"/>
    </location>
</feature>
<name>B8CBT6_THAPS</name>
<dbReference type="EMBL" id="CM000648">
    <property type="protein sequence ID" value="EED89185.1"/>
    <property type="molecule type" value="Genomic_DNA"/>
</dbReference>
<protein>
    <recommendedName>
        <fullName evidence="6">HSF-type DNA-binding domain-containing protein</fullName>
    </recommendedName>
</protein>
<evidence type="ECO:0000259" key="6">
    <source>
        <dbReference type="SMART" id="SM00415"/>
    </source>
</evidence>
<dbReference type="PANTHER" id="PTHR10015">
    <property type="entry name" value="HEAT SHOCK TRANSCRIPTION FACTOR"/>
    <property type="match status" value="1"/>
</dbReference>